<organism evidence="6">
    <name type="scientific">Aedes albopictus</name>
    <name type="common">Asian tiger mosquito</name>
    <name type="synonym">Stegomyia albopicta</name>
    <dbReference type="NCBI Taxonomy" id="7160"/>
    <lineage>
        <taxon>Eukaryota</taxon>
        <taxon>Metazoa</taxon>
        <taxon>Ecdysozoa</taxon>
        <taxon>Arthropoda</taxon>
        <taxon>Hexapoda</taxon>
        <taxon>Insecta</taxon>
        <taxon>Pterygota</taxon>
        <taxon>Neoptera</taxon>
        <taxon>Endopterygota</taxon>
        <taxon>Diptera</taxon>
        <taxon>Nematocera</taxon>
        <taxon>Culicoidea</taxon>
        <taxon>Culicidae</taxon>
        <taxon>Culicinae</taxon>
        <taxon>Aedini</taxon>
        <taxon>Aedes</taxon>
        <taxon>Stegomyia</taxon>
    </lineage>
</organism>
<evidence type="ECO:0000256" key="1">
    <source>
        <dbReference type="ARBA" id="ARBA00006190"/>
    </source>
</evidence>
<keyword evidence="2 4" id="KW-0175">Coiled coil</keyword>
<proteinExistence type="evidence at transcript level"/>
<evidence type="ECO:0000256" key="2">
    <source>
        <dbReference type="ARBA" id="ARBA00023054"/>
    </source>
</evidence>
<dbReference type="AlphaFoldDB" id="A0A023EK64"/>
<reference evidence="6" key="1">
    <citation type="journal article" date="2014" name="PLoS Negl. Trop. Dis.">
        <title>Identification and characterization of seminal fluid proteins in the Asian tiger mosquito, Aedes albopictus.</title>
        <authorList>
            <person name="Boes K.E."/>
            <person name="Ribeiro J.M."/>
            <person name="Wong A."/>
            <person name="Harrington L.C."/>
            <person name="Wolfner M.F."/>
            <person name="Sirot L.K."/>
        </authorList>
    </citation>
    <scope>NUCLEOTIDE SEQUENCE</scope>
    <source>
        <tissue evidence="6">Reproductive organs</tissue>
    </source>
</reference>
<dbReference type="Pfam" id="PF03357">
    <property type="entry name" value="Snf7"/>
    <property type="match status" value="1"/>
</dbReference>
<evidence type="ECO:0000256" key="4">
    <source>
        <dbReference type="SAM" id="Coils"/>
    </source>
</evidence>
<evidence type="ECO:0000256" key="5">
    <source>
        <dbReference type="SAM" id="MobiDB-lite"/>
    </source>
</evidence>
<dbReference type="Gene3D" id="1.10.287.1060">
    <property type="entry name" value="ESAT-6-like"/>
    <property type="match status" value="1"/>
</dbReference>
<dbReference type="VEuPathDB" id="VectorBase:AALFPA_041639"/>
<protein>
    <recommendedName>
        <fullName evidence="3">Charged multivesicular body protein 5</fullName>
    </recommendedName>
</protein>
<dbReference type="GO" id="GO:0005771">
    <property type="term" value="C:multivesicular body"/>
    <property type="evidence" value="ECO:0007669"/>
    <property type="project" value="TreeGrafter"/>
</dbReference>
<evidence type="ECO:0000313" key="6">
    <source>
        <dbReference type="EMBL" id="JAC09513.1"/>
    </source>
</evidence>
<sequence>MNRLFGKSKPKEPGPSIDDCIKGVDSRAETIDTKIRTLDAELRKYKDQMAKMREGPAKNAVKQKAMRVLKQRKQYENQVENLRNQSFNMEQANFASQTLKDTHATVAAMKDGMKSMKKEFKKINIEEIEDIQDDMADMLEQADEVQEAMGRSYGMPEIDDDDLQAELDALGDEIALDDDTSYLDDVVKAPAAPDKEPGADSVTNKDGILVDEFGLPQIPTQVKST</sequence>
<dbReference type="InterPro" id="IPR005024">
    <property type="entry name" value="Snf7_fam"/>
</dbReference>
<dbReference type="GO" id="GO:0032511">
    <property type="term" value="P:late endosome to vacuole transport via multivesicular body sorting pathway"/>
    <property type="evidence" value="ECO:0007669"/>
    <property type="project" value="TreeGrafter"/>
</dbReference>
<dbReference type="Gene3D" id="6.10.250.1710">
    <property type="match status" value="1"/>
</dbReference>
<evidence type="ECO:0000256" key="3">
    <source>
        <dbReference type="ARBA" id="ARBA00041078"/>
    </source>
</evidence>
<accession>A0A023EK64</accession>
<dbReference type="GO" id="GO:0006900">
    <property type="term" value="P:vesicle budding from membrane"/>
    <property type="evidence" value="ECO:0007669"/>
    <property type="project" value="TreeGrafter"/>
</dbReference>
<name>A0A023EK64_AEDAL</name>
<dbReference type="EMBL" id="GAPW01004085">
    <property type="protein sequence ID" value="JAC09513.1"/>
    <property type="molecule type" value="mRNA"/>
</dbReference>
<dbReference type="PANTHER" id="PTHR22761:SF12">
    <property type="entry name" value="CHARGED MULTIVESICULAR BODY PROTEIN 5"/>
    <property type="match status" value="1"/>
</dbReference>
<feature type="region of interest" description="Disordered" evidence="5">
    <location>
        <begin position="1"/>
        <end position="21"/>
    </location>
</feature>
<dbReference type="PANTHER" id="PTHR22761">
    <property type="entry name" value="CHARGED MULTIVESICULAR BODY PROTEIN"/>
    <property type="match status" value="1"/>
</dbReference>
<dbReference type="VEuPathDB" id="VectorBase:AALC636_038323"/>
<feature type="coiled-coil region" evidence="4">
    <location>
        <begin position="28"/>
        <end position="92"/>
    </location>
</feature>
<comment type="similarity">
    <text evidence="1">Belongs to the SNF7 family.</text>
</comment>